<accession>Q2SH73</accession>
<dbReference type="KEGG" id="hch:HCH_03241"/>
<organism evidence="1 2">
    <name type="scientific">Hahella chejuensis (strain KCTC 2396)</name>
    <dbReference type="NCBI Taxonomy" id="349521"/>
    <lineage>
        <taxon>Bacteria</taxon>
        <taxon>Pseudomonadati</taxon>
        <taxon>Pseudomonadota</taxon>
        <taxon>Gammaproteobacteria</taxon>
        <taxon>Oceanospirillales</taxon>
        <taxon>Hahellaceae</taxon>
        <taxon>Hahella</taxon>
    </lineage>
</organism>
<protein>
    <submittedName>
        <fullName evidence="1">Uncharacterized protein</fullName>
    </submittedName>
</protein>
<dbReference type="EMBL" id="CP000155">
    <property type="protein sequence ID" value="ABC30001.1"/>
    <property type="molecule type" value="Genomic_DNA"/>
</dbReference>
<dbReference type="AlphaFoldDB" id="Q2SH73"/>
<evidence type="ECO:0000313" key="1">
    <source>
        <dbReference type="EMBL" id="ABC30001.1"/>
    </source>
</evidence>
<proteinExistence type="predicted"/>
<sequence length="39" mass="4361">MDIWLQARLYGTVNASAATSIQLRRNPNASLTSRTQVQQ</sequence>
<dbReference type="Proteomes" id="UP000000238">
    <property type="component" value="Chromosome"/>
</dbReference>
<gene>
    <name evidence="1" type="ordered locus">HCH_03241</name>
</gene>
<evidence type="ECO:0000313" key="2">
    <source>
        <dbReference type="Proteomes" id="UP000000238"/>
    </source>
</evidence>
<name>Q2SH73_HAHCH</name>
<reference evidence="1 2" key="1">
    <citation type="journal article" date="2005" name="Nucleic Acids Res.">
        <title>Genomic blueprint of Hahella chejuensis, a marine microbe producing an algicidal agent.</title>
        <authorList>
            <person name="Jeong H."/>
            <person name="Yim J.H."/>
            <person name="Lee C."/>
            <person name="Choi S.-H."/>
            <person name="Park Y.K."/>
            <person name="Yoon S.H."/>
            <person name="Hur C.-G."/>
            <person name="Kang H.-Y."/>
            <person name="Kim D."/>
            <person name="Lee H.H."/>
            <person name="Park K.H."/>
            <person name="Park S.-H."/>
            <person name="Park H.-S."/>
            <person name="Lee H.K."/>
            <person name="Oh T.K."/>
            <person name="Kim J.F."/>
        </authorList>
    </citation>
    <scope>NUCLEOTIDE SEQUENCE [LARGE SCALE GENOMIC DNA]</scope>
    <source>
        <strain evidence="1 2">KCTC 2396</strain>
    </source>
</reference>
<keyword evidence="2" id="KW-1185">Reference proteome</keyword>
<dbReference type="HOGENOM" id="CLU_3310642_0_0_6"/>